<keyword evidence="4" id="KW-1185">Reference proteome</keyword>
<protein>
    <submittedName>
        <fullName evidence="3">Alpha/beta hydrolase</fullName>
    </submittedName>
</protein>
<name>A0ABU2G117_9EURY</name>
<dbReference type="EMBL" id="JAMQOQ010000002">
    <property type="protein sequence ID" value="MDS0294475.1"/>
    <property type="molecule type" value="Genomic_DNA"/>
</dbReference>
<dbReference type="PRINTS" id="PR00412">
    <property type="entry name" value="EPOXHYDRLASE"/>
</dbReference>
<evidence type="ECO:0000313" key="4">
    <source>
        <dbReference type="Proteomes" id="UP001254813"/>
    </source>
</evidence>
<comment type="caution">
    <text evidence="3">The sequence shown here is derived from an EMBL/GenBank/DDBJ whole genome shotgun (WGS) entry which is preliminary data.</text>
</comment>
<dbReference type="RefSeq" id="WP_310928304.1">
    <property type="nucleotide sequence ID" value="NZ_JAMQOQ010000002.1"/>
</dbReference>
<dbReference type="Gene3D" id="3.40.50.1820">
    <property type="entry name" value="alpha/beta hydrolase"/>
    <property type="match status" value="1"/>
</dbReference>
<dbReference type="Pfam" id="PF00561">
    <property type="entry name" value="Abhydrolase_1"/>
    <property type="match status" value="1"/>
</dbReference>
<reference evidence="3 4" key="1">
    <citation type="submission" date="2022-06" db="EMBL/GenBank/DDBJ databases">
        <title>Halogeometricum sp. a new haloarchaeum isolate from saline soil.</title>
        <authorList>
            <person name="Strakova D."/>
            <person name="Galisteo C."/>
            <person name="Sanchez-Porro C."/>
            <person name="Ventosa A."/>
        </authorList>
    </citation>
    <scope>NUCLEOTIDE SEQUENCE [LARGE SCALE GENOMIC DNA]</scope>
    <source>
        <strain evidence="4">S3BR25-2</strain>
    </source>
</reference>
<dbReference type="InterPro" id="IPR029058">
    <property type="entry name" value="AB_hydrolase_fold"/>
</dbReference>
<dbReference type="SUPFAM" id="SSF53474">
    <property type="entry name" value="alpha/beta-Hydrolases"/>
    <property type="match status" value="1"/>
</dbReference>
<proteinExistence type="predicted"/>
<gene>
    <name evidence="3" type="ORF">NDI79_09855</name>
</gene>
<dbReference type="PRINTS" id="PR00111">
    <property type="entry name" value="ABHYDROLASE"/>
</dbReference>
<evidence type="ECO:0000313" key="3">
    <source>
        <dbReference type="EMBL" id="MDS0294475.1"/>
    </source>
</evidence>
<dbReference type="Proteomes" id="UP001254813">
    <property type="component" value="Unassembled WGS sequence"/>
</dbReference>
<dbReference type="PANTHER" id="PTHR43329">
    <property type="entry name" value="EPOXIDE HYDROLASE"/>
    <property type="match status" value="1"/>
</dbReference>
<accession>A0ABU2G117</accession>
<dbReference type="InterPro" id="IPR000073">
    <property type="entry name" value="AB_hydrolase_1"/>
</dbReference>
<keyword evidence="1 3" id="KW-0378">Hydrolase</keyword>
<evidence type="ECO:0000256" key="1">
    <source>
        <dbReference type="ARBA" id="ARBA00022801"/>
    </source>
</evidence>
<organism evidence="3 4">
    <name type="scientific">Halogeometricum luteum</name>
    <dbReference type="NCBI Taxonomy" id="2950537"/>
    <lineage>
        <taxon>Archaea</taxon>
        <taxon>Methanobacteriati</taxon>
        <taxon>Methanobacteriota</taxon>
        <taxon>Stenosarchaea group</taxon>
        <taxon>Halobacteria</taxon>
        <taxon>Halobacteriales</taxon>
        <taxon>Haloferacaceae</taxon>
        <taxon>Halogeometricum</taxon>
    </lineage>
</organism>
<dbReference type="InterPro" id="IPR000639">
    <property type="entry name" value="Epox_hydrolase-like"/>
</dbReference>
<dbReference type="GO" id="GO:0016787">
    <property type="term" value="F:hydrolase activity"/>
    <property type="evidence" value="ECO:0007669"/>
    <property type="project" value="UniProtKB-KW"/>
</dbReference>
<evidence type="ECO:0000259" key="2">
    <source>
        <dbReference type="Pfam" id="PF00561"/>
    </source>
</evidence>
<sequence>MPSRASASAVDGGVTPDVLQLRAESTLLDVGDVDLHVVTAGPEDGEPVVLLHGFPEFWYGWHEYVEPLAAEGYRVVVPDQRGYHLSEKPEAVSAYRPDELAGDVLGLLDALDLSRAHLVGHDWGAFVAWWVSLHHPERVRTLSAANVPHPTAFRRALRNDWEQRFKSWYVLFFQLPRLPEALASVGGYRGVCDLMRRTSQPGTFSAADFDCYRAAWSQPGAYRSMLNWYRAIARTNPRPRTERVEVPTLVLWGAKDAFLTRSLALQSVEYCERSHLVVLDDATHWIQHEEPVRVRRELTDHFESNPE</sequence>
<feature type="domain" description="AB hydrolase-1" evidence="2">
    <location>
        <begin position="47"/>
        <end position="291"/>
    </location>
</feature>